<evidence type="ECO:0000313" key="9">
    <source>
        <dbReference type="EMBL" id="RDH28690.1"/>
    </source>
</evidence>
<feature type="domain" description="Alcohol dehydrogenase-like C-terminal" evidence="7">
    <location>
        <begin position="212"/>
        <end position="341"/>
    </location>
</feature>
<dbReference type="Gene3D" id="3.90.180.10">
    <property type="entry name" value="Medium-chain alcohol dehydrogenases, catalytic domain"/>
    <property type="match status" value="1"/>
</dbReference>
<evidence type="ECO:0000256" key="5">
    <source>
        <dbReference type="ARBA" id="ARBA00023002"/>
    </source>
</evidence>
<sequence>MTYPTEALLVSKMGAKPQFAPVVLDAIRDDEVLVEVHATGVCHTDIACIEGKLPAAYPCVLGHEGAGVVLETGRTITDISRGDKVLLSYNFCGSCSQCHAGHPAYCENMLALNFGGKRLDGTRTMQLASDTATSTEGTNDADKDAIFANFFGQSSFSRIALVSRACVSVVAPDTPLALFAPLGCGLQTGAGAVLNTLDVREGSTVAVFGVGAVGLSAIMAAARLRKARTVIAVDLDVKRLAIATELGATHTVLAGCKDGEDVLQQIRDISAPANGVAYAVDCSGVPEVVETMLDALGTRGRAASVGAPAPGKRAGVDVFGHLTKGKEYVGCHQGSSVSNEMLPYLLEQHRKGEFPLERIITCYPVEEYQPCRRWQAAAYGPRVEGPDPGQPHIT</sequence>
<dbReference type="GeneID" id="38142748"/>
<protein>
    <submittedName>
        <fullName evidence="9">Alcohol dehydrogenase</fullName>
    </submittedName>
</protein>
<dbReference type="PANTHER" id="PTHR43350">
    <property type="entry name" value="NAD-DEPENDENT ALCOHOL DEHYDROGENASE"/>
    <property type="match status" value="1"/>
</dbReference>
<dbReference type="AlphaFoldDB" id="A0A3F3PP10"/>
<dbReference type="GO" id="GO:0008270">
    <property type="term" value="F:zinc ion binding"/>
    <property type="evidence" value="ECO:0007669"/>
    <property type="project" value="InterPro"/>
</dbReference>
<accession>A0A3F3PP10</accession>
<dbReference type="PROSITE" id="PS00059">
    <property type="entry name" value="ADH_ZINC"/>
    <property type="match status" value="1"/>
</dbReference>
<name>A0A3F3PP10_9EURO</name>
<keyword evidence="3 6" id="KW-0479">Metal-binding</keyword>
<dbReference type="InterPro" id="IPR013154">
    <property type="entry name" value="ADH-like_N"/>
</dbReference>
<evidence type="ECO:0000313" key="10">
    <source>
        <dbReference type="Proteomes" id="UP000253729"/>
    </source>
</evidence>
<evidence type="ECO:0000259" key="8">
    <source>
        <dbReference type="Pfam" id="PF08240"/>
    </source>
</evidence>
<dbReference type="SUPFAM" id="SSF50129">
    <property type="entry name" value="GroES-like"/>
    <property type="match status" value="1"/>
</dbReference>
<evidence type="ECO:0000256" key="1">
    <source>
        <dbReference type="ARBA" id="ARBA00001947"/>
    </source>
</evidence>
<organism evidence="9 10">
    <name type="scientific">Aspergillus welwitschiae</name>
    <dbReference type="NCBI Taxonomy" id="1341132"/>
    <lineage>
        <taxon>Eukaryota</taxon>
        <taxon>Fungi</taxon>
        <taxon>Dikarya</taxon>
        <taxon>Ascomycota</taxon>
        <taxon>Pezizomycotina</taxon>
        <taxon>Eurotiomycetes</taxon>
        <taxon>Eurotiomycetidae</taxon>
        <taxon>Eurotiales</taxon>
        <taxon>Aspergillaceae</taxon>
        <taxon>Aspergillus</taxon>
        <taxon>Aspergillus subgen. Circumdati</taxon>
    </lineage>
</organism>
<dbReference type="InterPro" id="IPR013149">
    <property type="entry name" value="ADH-like_C"/>
</dbReference>
<dbReference type="PANTHER" id="PTHR43350:SF11">
    <property type="entry name" value="ENOYL REDUCTASE (ER) DOMAIN-CONTAINING PROTEIN"/>
    <property type="match status" value="1"/>
</dbReference>
<keyword evidence="5" id="KW-0560">Oxidoreductase</keyword>
<evidence type="ECO:0000256" key="3">
    <source>
        <dbReference type="ARBA" id="ARBA00022723"/>
    </source>
</evidence>
<dbReference type="GO" id="GO:0016491">
    <property type="term" value="F:oxidoreductase activity"/>
    <property type="evidence" value="ECO:0007669"/>
    <property type="project" value="UniProtKB-KW"/>
</dbReference>
<proteinExistence type="inferred from homology"/>
<comment type="similarity">
    <text evidence="2 6">Belongs to the zinc-containing alcohol dehydrogenase family.</text>
</comment>
<dbReference type="InterPro" id="IPR036291">
    <property type="entry name" value="NAD(P)-bd_dom_sf"/>
</dbReference>
<evidence type="ECO:0000256" key="6">
    <source>
        <dbReference type="RuleBase" id="RU361277"/>
    </source>
</evidence>
<evidence type="ECO:0000256" key="2">
    <source>
        <dbReference type="ARBA" id="ARBA00008072"/>
    </source>
</evidence>
<dbReference type="InterPro" id="IPR011032">
    <property type="entry name" value="GroES-like_sf"/>
</dbReference>
<dbReference type="Proteomes" id="UP000253729">
    <property type="component" value="Unassembled WGS sequence"/>
</dbReference>
<dbReference type="Pfam" id="PF08240">
    <property type="entry name" value="ADH_N"/>
    <property type="match status" value="1"/>
</dbReference>
<keyword evidence="10" id="KW-1185">Reference proteome</keyword>
<dbReference type="InterPro" id="IPR002328">
    <property type="entry name" value="ADH_Zn_CS"/>
</dbReference>
<comment type="cofactor">
    <cofactor evidence="1 6">
        <name>Zn(2+)</name>
        <dbReference type="ChEBI" id="CHEBI:29105"/>
    </cofactor>
</comment>
<dbReference type="CDD" id="cd08278">
    <property type="entry name" value="benzyl_alcohol_DH"/>
    <property type="match status" value="1"/>
</dbReference>
<dbReference type="FunFam" id="3.40.50.720:FF:000003">
    <property type="entry name" value="S-(hydroxymethyl)glutathione dehydrogenase"/>
    <property type="match status" value="1"/>
</dbReference>
<dbReference type="EMBL" id="KZ852074">
    <property type="protein sequence ID" value="RDH28690.1"/>
    <property type="molecule type" value="Genomic_DNA"/>
</dbReference>
<dbReference type="STRING" id="1341132.A0A3F3PP10"/>
<keyword evidence="4 6" id="KW-0862">Zinc</keyword>
<evidence type="ECO:0000256" key="4">
    <source>
        <dbReference type="ARBA" id="ARBA00022833"/>
    </source>
</evidence>
<reference evidence="9 10" key="1">
    <citation type="submission" date="2018-07" db="EMBL/GenBank/DDBJ databases">
        <title>The genomes of Aspergillus section Nigri reveals drivers in fungal speciation.</title>
        <authorList>
            <consortium name="DOE Joint Genome Institute"/>
            <person name="Vesth T.C."/>
            <person name="Nybo J."/>
            <person name="Theobald S."/>
            <person name="Brandl J."/>
            <person name="Frisvad J.C."/>
            <person name="Nielsen K.F."/>
            <person name="Lyhne E.K."/>
            <person name="Kogle M.E."/>
            <person name="Kuo A."/>
            <person name="Riley R."/>
            <person name="Clum A."/>
            <person name="Nolan M."/>
            <person name="Lipzen A."/>
            <person name="Salamov A."/>
            <person name="Henrissat B."/>
            <person name="Wiebenga A."/>
            <person name="De vries R.P."/>
            <person name="Grigoriev I.V."/>
            <person name="Mortensen U.H."/>
            <person name="Andersen M.R."/>
            <person name="Baker S.E."/>
        </authorList>
    </citation>
    <scope>NUCLEOTIDE SEQUENCE [LARGE SCALE GENOMIC DNA]</scope>
    <source>
        <strain evidence="9 10">CBS 139.54b</strain>
    </source>
</reference>
<feature type="domain" description="Alcohol dehydrogenase-like N-terminal" evidence="8">
    <location>
        <begin position="29"/>
        <end position="115"/>
    </location>
</feature>
<evidence type="ECO:0000259" key="7">
    <source>
        <dbReference type="Pfam" id="PF00107"/>
    </source>
</evidence>
<dbReference type="SUPFAM" id="SSF51735">
    <property type="entry name" value="NAD(P)-binding Rossmann-fold domains"/>
    <property type="match status" value="1"/>
</dbReference>
<dbReference type="RefSeq" id="XP_026621712.1">
    <property type="nucleotide sequence ID" value="XM_026774392.1"/>
</dbReference>
<dbReference type="Gene3D" id="3.40.50.720">
    <property type="entry name" value="NAD(P)-binding Rossmann-like Domain"/>
    <property type="match status" value="1"/>
</dbReference>
<dbReference type="Pfam" id="PF00107">
    <property type="entry name" value="ADH_zinc_N"/>
    <property type="match status" value="1"/>
</dbReference>
<gene>
    <name evidence="9" type="ORF">BDQ94DRAFT_183353</name>
</gene>